<feature type="domain" description="Septum site-determining protein MinC N-terminal" evidence="8">
    <location>
        <begin position="4"/>
        <end position="81"/>
    </location>
</feature>
<dbReference type="Pfam" id="PF22642">
    <property type="entry name" value="MinC_N_1"/>
    <property type="match status" value="1"/>
</dbReference>
<gene>
    <name evidence="6" type="primary">minC</name>
    <name evidence="9" type="ORF">GTO87_05535</name>
</gene>
<evidence type="ECO:0000256" key="2">
    <source>
        <dbReference type="ARBA" id="ARBA00022618"/>
    </source>
</evidence>
<evidence type="ECO:0000256" key="5">
    <source>
        <dbReference type="ARBA" id="ARBA00046874"/>
    </source>
</evidence>
<dbReference type="Gene3D" id="3.30.160.540">
    <property type="match status" value="1"/>
</dbReference>
<proteinExistence type="inferred from homology"/>
<keyword evidence="2 6" id="KW-0132">Cell division</keyword>
<dbReference type="AlphaFoldDB" id="A0A7H9EK70"/>
<dbReference type="Pfam" id="PF03775">
    <property type="entry name" value="MinC_C"/>
    <property type="match status" value="1"/>
</dbReference>
<evidence type="ECO:0000259" key="8">
    <source>
        <dbReference type="Pfam" id="PF22642"/>
    </source>
</evidence>
<keyword evidence="4 6" id="KW-0131">Cell cycle</keyword>
<dbReference type="GO" id="GO:0000902">
    <property type="term" value="P:cell morphogenesis"/>
    <property type="evidence" value="ECO:0007669"/>
    <property type="project" value="InterPro"/>
</dbReference>
<evidence type="ECO:0000256" key="4">
    <source>
        <dbReference type="ARBA" id="ARBA00023306"/>
    </source>
</evidence>
<dbReference type="PANTHER" id="PTHR34108">
    <property type="entry name" value="SEPTUM SITE-DETERMINING PROTEIN MINC"/>
    <property type="match status" value="1"/>
</dbReference>
<evidence type="ECO:0000313" key="9">
    <source>
        <dbReference type="EMBL" id="QLL78110.1"/>
    </source>
</evidence>
<dbReference type="Gene3D" id="2.160.20.70">
    <property type="match status" value="1"/>
</dbReference>
<protein>
    <recommendedName>
        <fullName evidence="6">Probable septum site-determining protein MinC</fullName>
    </recommendedName>
</protein>
<dbReference type="InterPro" id="IPR013033">
    <property type="entry name" value="MinC"/>
</dbReference>
<evidence type="ECO:0000256" key="6">
    <source>
        <dbReference type="HAMAP-Rule" id="MF_00267"/>
    </source>
</evidence>
<comment type="similarity">
    <text evidence="1 6">Belongs to the MinC family.</text>
</comment>
<comment type="subunit">
    <text evidence="5 6">Interacts with MinD and FtsZ.</text>
</comment>
<dbReference type="HAMAP" id="MF_00267">
    <property type="entry name" value="MinC"/>
    <property type="match status" value="1"/>
</dbReference>
<name>A0A7H9EK70_9LACO</name>
<reference evidence="9 10" key="1">
    <citation type="submission" date="2020-01" db="EMBL/GenBank/DDBJ databases">
        <title>Complete and circular genome sequences of six lactobacillus isolates from horses.</title>
        <authorList>
            <person name="Hassan H.M."/>
        </authorList>
    </citation>
    <scope>NUCLEOTIDE SEQUENCE [LARGE SCALE GENOMIC DNA]</scope>
    <source>
        <strain evidence="9 10">1A</strain>
    </source>
</reference>
<dbReference type="EMBL" id="CP047418">
    <property type="protein sequence ID" value="QLL78110.1"/>
    <property type="molecule type" value="Genomic_DNA"/>
</dbReference>
<dbReference type="InterPro" id="IPR036145">
    <property type="entry name" value="MinC_C_sf"/>
</dbReference>
<evidence type="ECO:0000256" key="1">
    <source>
        <dbReference type="ARBA" id="ARBA00006291"/>
    </source>
</evidence>
<dbReference type="GO" id="GO:0000917">
    <property type="term" value="P:division septum assembly"/>
    <property type="evidence" value="ECO:0007669"/>
    <property type="project" value="UniProtKB-KW"/>
</dbReference>
<dbReference type="RefSeq" id="WP_180848412.1">
    <property type="nucleotide sequence ID" value="NZ_CP047418.1"/>
</dbReference>
<accession>A0A7H9EK70</accession>
<dbReference type="InterPro" id="IPR005526">
    <property type="entry name" value="Septum_form_inhib_MinC_C"/>
</dbReference>
<dbReference type="SUPFAM" id="SSF63848">
    <property type="entry name" value="Cell-division inhibitor MinC, C-terminal domain"/>
    <property type="match status" value="1"/>
</dbReference>
<sequence length="221" mass="24482">MQAVTLKGHKEGFEIILDSRVSFAEITSELEKLLKELRMNNANQKQTAFDITTGMRLLTAEEKKEIEKIVSRFEGFSIHRITADVIQTDIALDLMNQRSTHRVGRVVRNGQVVTIKGDVLFFGSVHQGGILQATGNIYVLGEVQGIVHAGYEDNTRAVIVGDLNTAQQVRIGDVVTIVADRPADEPLDKVVYVSDLHNLESTDVHTLMTLRPKLFVKAGGF</sequence>
<evidence type="ECO:0000259" key="7">
    <source>
        <dbReference type="Pfam" id="PF03775"/>
    </source>
</evidence>
<comment type="function">
    <text evidence="6">Cell division inhibitor that blocks the formation of polar Z ring septums. Rapidly oscillates between the poles of the cell to destabilize FtsZ filaments that have formed before they mature into polar Z rings. Prevents FtsZ polymerization.</text>
</comment>
<dbReference type="KEGG" id="lsw:GTO87_05535"/>
<organism evidence="9 10">
    <name type="scientific">Ligilactobacillus saerimneri</name>
    <dbReference type="NCBI Taxonomy" id="228229"/>
    <lineage>
        <taxon>Bacteria</taxon>
        <taxon>Bacillati</taxon>
        <taxon>Bacillota</taxon>
        <taxon>Bacilli</taxon>
        <taxon>Lactobacillales</taxon>
        <taxon>Lactobacillaceae</taxon>
        <taxon>Ligilactobacillus</taxon>
    </lineage>
</organism>
<dbReference type="GO" id="GO:1901891">
    <property type="term" value="P:regulation of cell septum assembly"/>
    <property type="evidence" value="ECO:0007669"/>
    <property type="project" value="InterPro"/>
</dbReference>
<evidence type="ECO:0000313" key="10">
    <source>
        <dbReference type="Proteomes" id="UP000510886"/>
    </source>
</evidence>
<evidence type="ECO:0000256" key="3">
    <source>
        <dbReference type="ARBA" id="ARBA00023210"/>
    </source>
</evidence>
<dbReference type="Proteomes" id="UP000510886">
    <property type="component" value="Chromosome"/>
</dbReference>
<keyword evidence="3 6" id="KW-0717">Septation</keyword>
<dbReference type="InterPro" id="IPR055219">
    <property type="entry name" value="MinC_N_1"/>
</dbReference>
<dbReference type="InterPro" id="IPR016098">
    <property type="entry name" value="CAP/MinC_C"/>
</dbReference>
<dbReference type="PANTHER" id="PTHR34108:SF1">
    <property type="entry name" value="SEPTUM SITE-DETERMINING PROTEIN MINC"/>
    <property type="match status" value="1"/>
</dbReference>
<feature type="domain" description="Septum formation inhibitor MinC C-terminal" evidence="7">
    <location>
        <begin position="105"/>
        <end position="193"/>
    </location>
</feature>